<dbReference type="FunFam" id="1.10.390.10:FF:000006">
    <property type="entry name" value="Puromycin-sensitive aminopeptidase"/>
    <property type="match status" value="1"/>
</dbReference>
<dbReference type="Pfam" id="PF17900">
    <property type="entry name" value="Peptidase_M1_N"/>
    <property type="match status" value="1"/>
</dbReference>
<dbReference type="Proteomes" id="UP000708208">
    <property type="component" value="Unassembled WGS sequence"/>
</dbReference>
<feature type="signal peptide" evidence="17">
    <location>
        <begin position="1"/>
        <end position="24"/>
    </location>
</feature>
<reference evidence="20" key="1">
    <citation type="submission" date="2021-06" db="EMBL/GenBank/DDBJ databases">
        <authorList>
            <person name="Hodson N. C."/>
            <person name="Mongue J. A."/>
            <person name="Jaron S. K."/>
        </authorList>
    </citation>
    <scope>NUCLEOTIDE SEQUENCE</scope>
</reference>
<dbReference type="GO" id="GO:0006508">
    <property type="term" value="P:proteolysis"/>
    <property type="evidence" value="ECO:0007669"/>
    <property type="project" value="UniProtKB-KW"/>
</dbReference>
<dbReference type="GO" id="GO:0005737">
    <property type="term" value="C:cytoplasm"/>
    <property type="evidence" value="ECO:0007669"/>
    <property type="project" value="TreeGrafter"/>
</dbReference>
<evidence type="ECO:0000256" key="13">
    <source>
        <dbReference type="ARBA" id="ARBA00023180"/>
    </source>
</evidence>
<dbReference type="PANTHER" id="PTHR11533:SF18">
    <property type="entry name" value="FI02158P"/>
    <property type="match status" value="1"/>
</dbReference>
<keyword evidence="11" id="KW-0482">Metalloprotease</keyword>
<feature type="binding site" evidence="15">
    <location>
        <position position="367"/>
    </location>
    <ligand>
        <name>Zn(2+)</name>
        <dbReference type="ChEBI" id="CHEBI:29105"/>
        <note>catalytic</note>
    </ligand>
</feature>
<evidence type="ECO:0000256" key="4">
    <source>
        <dbReference type="ARBA" id="ARBA00022670"/>
    </source>
</evidence>
<evidence type="ECO:0000256" key="7">
    <source>
        <dbReference type="ARBA" id="ARBA00022801"/>
    </source>
</evidence>
<dbReference type="InterPro" id="IPR045357">
    <property type="entry name" value="Aminopeptidase_N-like_N"/>
</dbReference>
<dbReference type="EMBL" id="CAJVCH010045768">
    <property type="protein sequence ID" value="CAG7717427.1"/>
    <property type="molecule type" value="Genomic_DNA"/>
</dbReference>
<evidence type="ECO:0000256" key="17">
    <source>
        <dbReference type="SAM" id="SignalP"/>
    </source>
</evidence>
<evidence type="ECO:0008006" key="22">
    <source>
        <dbReference type="Google" id="ProtNLM"/>
    </source>
</evidence>
<keyword evidence="5" id="KW-0812">Transmembrane</keyword>
<keyword evidence="17" id="KW-0732">Signal</keyword>
<dbReference type="GO" id="GO:0004177">
    <property type="term" value="F:aminopeptidase activity"/>
    <property type="evidence" value="ECO:0007669"/>
    <property type="project" value="UniProtKB-KW"/>
</dbReference>
<evidence type="ECO:0000256" key="8">
    <source>
        <dbReference type="ARBA" id="ARBA00022833"/>
    </source>
</evidence>
<evidence type="ECO:0000256" key="2">
    <source>
        <dbReference type="ARBA" id="ARBA00010136"/>
    </source>
</evidence>
<dbReference type="InterPro" id="IPR014782">
    <property type="entry name" value="Peptidase_M1_dom"/>
</dbReference>
<evidence type="ECO:0000256" key="12">
    <source>
        <dbReference type="ARBA" id="ARBA00023136"/>
    </source>
</evidence>
<dbReference type="OrthoDB" id="10031169at2759"/>
<keyword evidence="12" id="KW-0472">Membrane</keyword>
<keyword evidence="8 15" id="KW-0862">Zinc</keyword>
<gene>
    <name evidence="20" type="ORF">AFUS01_LOCUS6886</name>
</gene>
<evidence type="ECO:0000256" key="11">
    <source>
        <dbReference type="ARBA" id="ARBA00023049"/>
    </source>
</evidence>
<evidence type="ECO:0000256" key="14">
    <source>
        <dbReference type="PIRSR" id="PIRSR634016-1"/>
    </source>
</evidence>
<protein>
    <recommendedName>
        <fullName evidence="22">Aminopeptidase N</fullName>
    </recommendedName>
</protein>
<evidence type="ECO:0000256" key="16">
    <source>
        <dbReference type="PIRSR" id="PIRSR634016-4"/>
    </source>
</evidence>
<dbReference type="GO" id="GO:0008237">
    <property type="term" value="F:metallopeptidase activity"/>
    <property type="evidence" value="ECO:0007669"/>
    <property type="project" value="UniProtKB-KW"/>
</dbReference>
<evidence type="ECO:0000259" key="19">
    <source>
        <dbReference type="Pfam" id="PF17900"/>
    </source>
</evidence>
<keyword evidence="9" id="KW-0735">Signal-anchor</keyword>
<evidence type="ECO:0000256" key="6">
    <source>
        <dbReference type="ARBA" id="ARBA00022723"/>
    </source>
</evidence>
<keyword evidence="4" id="KW-0645">Protease</keyword>
<evidence type="ECO:0000256" key="15">
    <source>
        <dbReference type="PIRSR" id="PIRSR634016-3"/>
    </source>
</evidence>
<dbReference type="GO" id="GO:0008270">
    <property type="term" value="F:zinc ion binding"/>
    <property type="evidence" value="ECO:0007669"/>
    <property type="project" value="InterPro"/>
</dbReference>
<dbReference type="InterPro" id="IPR050344">
    <property type="entry name" value="Peptidase_M1_aminopeptidases"/>
</dbReference>
<dbReference type="PANTHER" id="PTHR11533">
    <property type="entry name" value="PROTEASE M1 ZINC METALLOPROTEASE"/>
    <property type="match status" value="1"/>
</dbReference>
<dbReference type="FunFam" id="2.60.40.1730:FF:000001">
    <property type="entry name" value="Leucyl-cystinyl aminopeptidase"/>
    <property type="match status" value="1"/>
</dbReference>
<evidence type="ECO:0000259" key="18">
    <source>
        <dbReference type="Pfam" id="PF01433"/>
    </source>
</evidence>
<dbReference type="GO" id="GO:0005615">
    <property type="term" value="C:extracellular space"/>
    <property type="evidence" value="ECO:0007669"/>
    <property type="project" value="TreeGrafter"/>
</dbReference>
<evidence type="ECO:0000256" key="1">
    <source>
        <dbReference type="ARBA" id="ARBA00004606"/>
    </source>
</evidence>
<name>A0A8J2JET2_9HEXA</name>
<dbReference type="InterPro" id="IPR034016">
    <property type="entry name" value="M1_APN-typ"/>
</dbReference>
<evidence type="ECO:0000256" key="10">
    <source>
        <dbReference type="ARBA" id="ARBA00022989"/>
    </source>
</evidence>
<keyword evidence="21" id="KW-1185">Reference proteome</keyword>
<accession>A0A8J2JET2</accession>
<dbReference type="AlphaFoldDB" id="A0A8J2JET2"/>
<keyword evidence="10" id="KW-1133">Transmembrane helix</keyword>
<feature type="domain" description="Peptidase M1 membrane alanine aminopeptidase" evidence="18">
    <location>
        <begin position="295"/>
        <end position="503"/>
    </location>
</feature>
<organism evidence="20 21">
    <name type="scientific">Allacma fusca</name>
    <dbReference type="NCBI Taxonomy" id="39272"/>
    <lineage>
        <taxon>Eukaryota</taxon>
        <taxon>Metazoa</taxon>
        <taxon>Ecdysozoa</taxon>
        <taxon>Arthropoda</taxon>
        <taxon>Hexapoda</taxon>
        <taxon>Collembola</taxon>
        <taxon>Symphypleona</taxon>
        <taxon>Sminthuridae</taxon>
        <taxon>Allacma</taxon>
    </lineage>
</organism>
<sequence length="552" mass="62687">MKFSKVLLTVFYFLCAFSINASKAALPFQANTVESKFEPKDVQEVKLNSTFRLSPALVPSHYDIQLRPILEEVEGSDDVLFTAPGKVTIVFFCANETDTIVVHSRRLVIFPDTVQVASSTGVPVPIAKQEPKVEDDTYVINTASNLTRNTEYTLTISYLANMDGQDGLNGLYRAYYVDEEGKTHNLAATHMEPTRARKAFPCFDEPGLKAQFIIRLGRRSNYYTLSNTVIINTEGIPEMPGWVWDIYEETVPMSTYLVAAVVSDLVNVEAEEGFYEKPVRIWATKKLIEDGAGDYAAEVAARTLKFFEYYFDVVYSLAKMDSVAIPQFSPGAMENWGLNLYRENLLLIFPGITSEFEKHDVANVIGHELAHQWFGNRVTCKWWSDIWLNEGFATYLSYESEEQIGPEFEPSKRFFTEVVQKALKADVLPTTHPIHNPSLETVNVSPLFFDGIAYEKAGSVIRMFERVFGKREFIARLFLYLFEMKFKAAEQDDLFSRLDDRSGPYLPPGMTAKLFFDSWTLKSGYPLVRVTKISNNVGFISQVNTFLIEILH</sequence>
<evidence type="ECO:0000313" key="21">
    <source>
        <dbReference type="Proteomes" id="UP000708208"/>
    </source>
</evidence>
<feature type="active site" description="Proton acceptor" evidence="14">
    <location>
        <position position="368"/>
    </location>
</feature>
<keyword evidence="7" id="KW-0378">Hydrolase</keyword>
<dbReference type="Pfam" id="PF01433">
    <property type="entry name" value="Peptidase_M1"/>
    <property type="match status" value="1"/>
</dbReference>
<dbReference type="GO" id="GO:0016020">
    <property type="term" value="C:membrane"/>
    <property type="evidence" value="ECO:0007669"/>
    <property type="project" value="UniProtKB-SubCell"/>
</dbReference>
<dbReference type="CDD" id="cd09601">
    <property type="entry name" value="M1_APN-Q_like"/>
    <property type="match status" value="1"/>
</dbReference>
<keyword evidence="3" id="KW-0031">Aminopeptidase</keyword>
<keyword evidence="13" id="KW-0325">Glycoprotein</keyword>
<feature type="binding site" evidence="15">
    <location>
        <position position="390"/>
    </location>
    <ligand>
        <name>Zn(2+)</name>
        <dbReference type="ChEBI" id="CHEBI:29105"/>
        <note>catalytic</note>
    </ligand>
</feature>
<proteinExistence type="inferred from homology"/>
<feature type="chain" id="PRO_5035253489" description="Aminopeptidase N" evidence="17">
    <location>
        <begin position="25"/>
        <end position="552"/>
    </location>
</feature>
<comment type="subcellular location">
    <subcellularLocation>
        <location evidence="1">Membrane</location>
        <topology evidence="1">Single-pass type II membrane protein</topology>
    </subcellularLocation>
</comment>
<evidence type="ECO:0000256" key="9">
    <source>
        <dbReference type="ARBA" id="ARBA00022968"/>
    </source>
</evidence>
<keyword evidence="6 15" id="KW-0479">Metal-binding</keyword>
<comment type="similarity">
    <text evidence="2">Belongs to the peptidase M1 family.</text>
</comment>
<evidence type="ECO:0000256" key="3">
    <source>
        <dbReference type="ARBA" id="ARBA00022438"/>
    </source>
</evidence>
<evidence type="ECO:0000313" key="20">
    <source>
        <dbReference type="EMBL" id="CAG7717427.1"/>
    </source>
</evidence>
<comment type="caution">
    <text evidence="20">The sequence shown here is derived from an EMBL/GenBank/DDBJ whole genome shotgun (WGS) entry which is preliminary data.</text>
</comment>
<evidence type="ECO:0000256" key="5">
    <source>
        <dbReference type="ARBA" id="ARBA00022692"/>
    </source>
</evidence>
<feature type="binding site" evidence="15">
    <location>
        <position position="371"/>
    </location>
    <ligand>
        <name>Zn(2+)</name>
        <dbReference type="ChEBI" id="CHEBI:29105"/>
        <note>catalytic</note>
    </ligand>
</feature>
<feature type="domain" description="Aminopeptidase N-like N-terminal" evidence="19">
    <location>
        <begin position="58"/>
        <end position="257"/>
    </location>
</feature>
<feature type="site" description="Transition state stabilizer" evidence="16">
    <location>
        <position position="454"/>
    </location>
</feature>
<comment type="cofactor">
    <cofactor evidence="15">
        <name>Zn(2+)</name>
        <dbReference type="ChEBI" id="CHEBI:29105"/>
    </cofactor>
    <text evidence="15">Binds 1 zinc ion per subunit.</text>
</comment>